<name>A9P0X0_PICSI</name>
<organism evidence="1">
    <name type="scientific">Picea sitchensis</name>
    <name type="common">Sitka spruce</name>
    <name type="synonym">Pinus sitchensis</name>
    <dbReference type="NCBI Taxonomy" id="3332"/>
    <lineage>
        <taxon>Eukaryota</taxon>
        <taxon>Viridiplantae</taxon>
        <taxon>Streptophyta</taxon>
        <taxon>Embryophyta</taxon>
        <taxon>Tracheophyta</taxon>
        <taxon>Spermatophyta</taxon>
        <taxon>Pinopsida</taxon>
        <taxon>Pinidae</taxon>
        <taxon>Conifers I</taxon>
        <taxon>Pinales</taxon>
        <taxon>Pinaceae</taxon>
        <taxon>Picea</taxon>
    </lineage>
</organism>
<sequence>MLENRGPKAQMVRKRLLKRRGREIRNGRYKMSFVILNLRRNLKIAYFGGGRNQVTGIDGGMMTETGKESHTVQGRLTTRMKGTMMGSKRTISLRVLDAKMRENQKINPGLINTKKKGTWMINQGLIGTKMTSKEMKENVIEMSNRKMTSTEKRNIEMTKTKLIRIRRLN</sequence>
<reference evidence="1" key="1">
    <citation type="journal article" date="2008" name="BMC Genomics">
        <title>A conifer genomics resource of 200,000 spruce (Picea spp.) ESTs and 6,464 high-quality, sequence-finished full-length cDNAs for Sitka spruce (Picea sitchensis).</title>
        <authorList>
            <person name="Ralph S.G."/>
            <person name="Chun H.J."/>
            <person name="Kolosova N."/>
            <person name="Cooper D."/>
            <person name="Oddy C."/>
            <person name="Ritland C.E."/>
            <person name="Kirkpatrick R."/>
            <person name="Moore R."/>
            <person name="Barber S."/>
            <person name="Holt R.A."/>
            <person name="Jones S.J."/>
            <person name="Marra M.A."/>
            <person name="Douglas C.J."/>
            <person name="Ritland K."/>
            <person name="Bohlmann J."/>
        </authorList>
    </citation>
    <scope>NUCLEOTIDE SEQUENCE</scope>
    <source>
        <tissue evidence="1">Green portion of the leader tissue</tissue>
    </source>
</reference>
<proteinExistence type="evidence at transcript level"/>
<accession>A9P0X0</accession>
<dbReference type="AlphaFoldDB" id="A9P0X0"/>
<evidence type="ECO:0000313" key="1">
    <source>
        <dbReference type="EMBL" id="ABK26531.1"/>
    </source>
</evidence>
<protein>
    <submittedName>
        <fullName evidence="1">Uncharacterized protein</fullName>
    </submittedName>
</protein>
<dbReference type="EMBL" id="EF087280">
    <property type="protein sequence ID" value="ABK26531.1"/>
    <property type="molecule type" value="mRNA"/>
</dbReference>